<evidence type="ECO:0000313" key="9">
    <source>
        <dbReference type="EMBL" id="GLT21671.1"/>
    </source>
</evidence>
<feature type="chain" id="PRO_5047440981" description="beta-lactamase" evidence="7">
    <location>
        <begin position="19"/>
        <end position="259"/>
    </location>
</feature>
<dbReference type="InterPro" id="IPR050515">
    <property type="entry name" value="Beta-lactam/transpept"/>
</dbReference>
<gene>
    <name evidence="9" type="primary">blaA</name>
    <name evidence="9" type="ORF">GCM10007933_11230</name>
</gene>
<keyword evidence="4 7" id="KW-0732">Signal</keyword>
<keyword evidence="10" id="KW-1185">Reference proteome</keyword>
<protein>
    <recommendedName>
        <fullName evidence="3">beta-lactamase</fullName>
        <ecNumber evidence="3">3.5.2.6</ecNumber>
    </recommendedName>
</protein>
<name>A0ABQ6F9T7_9RHOO</name>
<dbReference type="Pfam" id="PF00905">
    <property type="entry name" value="Transpeptidase"/>
    <property type="match status" value="1"/>
</dbReference>
<evidence type="ECO:0000256" key="2">
    <source>
        <dbReference type="ARBA" id="ARBA00007898"/>
    </source>
</evidence>
<evidence type="ECO:0000256" key="3">
    <source>
        <dbReference type="ARBA" id="ARBA00012865"/>
    </source>
</evidence>
<dbReference type="RefSeq" id="WP_284187080.1">
    <property type="nucleotide sequence ID" value="NZ_BSPX01000011.1"/>
</dbReference>
<dbReference type="PANTHER" id="PTHR30627">
    <property type="entry name" value="PEPTIDOGLYCAN D,D-TRANSPEPTIDASE"/>
    <property type="match status" value="1"/>
</dbReference>
<dbReference type="InterPro" id="IPR001460">
    <property type="entry name" value="PCN-bd_Tpept"/>
</dbReference>
<dbReference type="NCBIfam" id="NF012161">
    <property type="entry name" value="bla_class_D_main"/>
    <property type="match status" value="1"/>
</dbReference>
<comment type="catalytic activity">
    <reaction evidence="1">
        <text>a beta-lactam + H2O = a substituted beta-amino acid</text>
        <dbReference type="Rhea" id="RHEA:20401"/>
        <dbReference type="ChEBI" id="CHEBI:15377"/>
        <dbReference type="ChEBI" id="CHEBI:35627"/>
        <dbReference type="ChEBI" id="CHEBI:140347"/>
        <dbReference type="EC" id="3.5.2.6"/>
    </reaction>
</comment>
<evidence type="ECO:0000256" key="5">
    <source>
        <dbReference type="ARBA" id="ARBA00022801"/>
    </source>
</evidence>
<comment type="caution">
    <text evidence="9">The sequence shown here is derived from an EMBL/GenBank/DDBJ whole genome shotgun (WGS) entry which is preliminary data.</text>
</comment>
<dbReference type="InterPro" id="IPR012338">
    <property type="entry name" value="Beta-lactam/transpept-like"/>
</dbReference>
<evidence type="ECO:0000256" key="6">
    <source>
        <dbReference type="ARBA" id="ARBA00023251"/>
    </source>
</evidence>
<evidence type="ECO:0000313" key="10">
    <source>
        <dbReference type="Proteomes" id="UP001157167"/>
    </source>
</evidence>
<dbReference type="EC" id="3.5.2.6" evidence="3"/>
<organism evidence="9 10">
    <name type="scientific">Zoogloea oryzae</name>
    <dbReference type="NCBI Taxonomy" id="310767"/>
    <lineage>
        <taxon>Bacteria</taxon>
        <taxon>Pseudomonadati</taxon>
        <taxon>Pseudomonadota</taxon>
        <taxon>Betaproteobacteria</taxon>
        <taxon>Rhodocyclales</taxon>
        <taxon>Zoogloeaceae</taxon>
        <taxon>Zoogloea</taxon>
    </lineage>
</organism>
<feature type="domain" description="Penicillin-binding protein transpeptidase" evidence="8">
    <location>
        <begin position="54"/>
        <end position="247"/>
    </location>
</feature>
<comment type="similarity">
    <text evidence="2">Belongs to the class-D beta-lactamase family.</text>
</comment>
<evidence type="ECO:0000256" key="1">
    <source>
        <dbReference type="ARBA" id="ARBA00001526"/>
    </source>
</evidence>
<dbReference type="SUPFAM" id="SSF56601">
    <property type="entry name" value="beta-lactamase/transpeptidase-like"/>
    <property type="match status" value="1"/>
</dbReference>
<feature type="signal peptide" evidence="7">
    <location>
        <begin position="1"/>
        <end position="18"/>
    </location>
</feature>
<keyword evidence="5" id="KW-0378">Hydrolase</keyword>
<evidence type="ECO:0000256" key="7">
    <source>
        <dbReference type="SAM" id="SignalP"/>
    </source>
</evidence>
<dbReference type="Proteomes" id="UP001157167">
    <property type="component" value="Unassembled WGS sequence"/>
</dbReference>
<accession>A0ABQ6F9T7</accession>
<evidence type="ECO:0000259" key="8">
    <source>
        <dbReference type="Pfam" id="PF00905"/>
    </source>
</evidence>
<dbReference type="Gene3D" id="3.40.710.10">
    <property type="entry name" value="DD-peptidase/beta-lactamase superfamily"/>
    <property type="match status" value="1"/>
</dbReference>
<evidence type="ECO:0000256" key="4">
    <source>
        <dbReference type="ARBA" id="ARBA00022729"/>
    </source>
</evidence>
<reference evidence="10" key="1">
    <citation type="journal article" date="2019" name="Int. J. Syst. Evol. Microbiol.">
        <title>The Global Catalogue of Microorganisms (GCM) 10K type strain sequencing project: providing services to taxonomists for standard genome sequencing and annotation.</title>
        <authorList>
            <consortium name="The Broad Institute Genomics Platform"/>
            <consortium name="The Broad Institute Genome Sequencing Center for Infectious Disease"/>
            <person name="Wu L."/>
            <person name="Ma J."/>
        </authorList>
    </citation>
    <scope>NUCLEOTIDE SEQUENCE [LARGE SCALE GENOMIC DNA]</scope>
    <source>
        <strain evidence="10">NBRC 102407</strain>
    </source>
</reference>
<dbReference type="EMBL" id="BSPX01000011">
    <property type="protein sequence ID" value="GLT21671.1"/>
    <property type="molecule type" value="Genomic_DNA"/>
</dbReference>
<proteinExistence type="inferred from homology"/>
<sequence>MKRLVCAALFAFAHSASAEDTRIAAVFAGQQVEGTLVVSALSDGHSFIHGDARAAQRFACASTFKVFNTLIALEEKAITADSVLKWDGQPHDIPDWNRDQTLASAFRVSCVWCYQQMAARVGDDAYRRYIRDAGYGQLTEPFDTTAFWLDGSLQISAQEQVAFLKQVIRQQLPFSAGHYATLKAVMLAERTPAYALYAKTGWAARATPQIGWYVGYVETPDDTWVFATNITVRNPADLALRPALTKASLKALGILPGTP</sequence>
<keyword evidence="6" id="KW-0046">Antibiotic resistance</keyword>
<dbReference type="PANTHER" id="PTHR30627:SF6">
    <property type="entry name" value="BETA-LACTAMASE YBXI-RELATED"/>
    <property type="match status" value="1"/>
</dbReference>